<dbReference type="Proteomes" id="UP000051386">
    <property type="component" value="Unassembled WGS sequence"/>
</dbReference>
<reference evidence="1 2" key="1">
    <citation type="submission" date="2015-05" db="EMBL/GenBank/DDBJ databases">
        <title>Genome sequencing and analysis of members of genus Stenotrophomonas.</title>
        <authorList>
            <person name="Patil P.P."/>
            <person name="Midha S."/>
            <person name="Patil P.B."/>
        </authorList>
    </citation>
    <scope>NUCLEOTIDE SEQUENCE [LARGE SCALE GENOMIC DNA]</scope>
    <source>
        <strain evidence="1 2">DSM 21508</strain>
    </source>
</reference>
<evidence type="ECO:0000313" key="2">
    <source>
        <dbReference type="Proteomes" id="UP000051386"/>
    </source>
</evidence>
<dbReference type="InterPro" id="IPR005651">
    <property type="entry name" value="Trm112-like"/>
</dbReference>
<organism evidence="1 2">
    <name type="scientific">Stenotrophomonas chelatiphaga</name>
    <dbReference type="NCBI Taxonomy" id="517011"/>
    <lineage>
        <taxon>Bacteria</taxon>
        <taxon>Pseudomonadati</taxon>
        <taxon>Pseudomonadota</taxon>
        <taxon>Gammaproteobacteria</taxon>
        <taxon>Lysobacterales</taxon>
        <taxon>Lysobacteraceae</taxon>
        <taxon>Stenotrophomonas</taxon>
    </lineage>
</organism>
<sequence>MDRKLLDLLVSPDTRQPLSLLDAKGLEALNRAIGAGTVNKADGNPLAQPLRQALVTRDRKQVFRLDDGIPVLLAEEAIATAQIADFPSA</sequence>
<keyword evidence="2" id="KW-1185">Reference proteome</keyword>
<dbReference type="AlphaFoldDB" id="A0A0R0CTX5"/>
<proteinExistence type="predicted"/>
<dbReference type="PATRIC" id="fig|517011.3.peg.1936"/>
<protein>
    <recommendedName>
        <fullName evidence="3">Trm112 family protein</fullName>
    </recommendedName>
</protein>
<comment type="caution">
    <text evidence="1">The sequence shown here is derived from an EMBL/GenBank/DDBJ whole genome shotgun (WGS) entry which is preliminary data.</text>
</comment>
<gene>
    <name evidence="1" type="ORF">ABB28_11115</name>
</gene>
<evidence type="ECO:0008006" key="3">
    <source>
        <dbReference type="Google" id="ProtNLM"/>
    </source>
</evidence>
<name>A0A0R0CTX5_9GAMM</name>
<dbReference type="Gene3D" id="2.20.25.10">
    <property type="match status" value="1"/>
</dbReference>
<accession>A0A0R0CTX5</accession>
<dbReference type="RefSeq" id="WP_042614172.1">
    <property type="nucleotide sequence ID" value="NZ_DAMBRS010000017.1"/>
</dbReference>
<dbReference type="EMBL" id="LDJK01000048">
    <property type="protein sequence ID" value="KRG73353.1"/>
    <property type="molecule type" value="Genomic_DNA"/>
</dbReference>
<dbReference type="Pfam" id="PF03966">
    <property type="entry name" value="Trm112p"/>
    <property type="match status" value="1"/>
</dbReference>
<dbReference type="SUPFAM" id="SSF158997">
    <property type="entry name" value="Trm112p-like"/>
    <property type="match status" value="1"/>
</dbReference>
<evidence type="ECO:0000313" key="1">
    <source>
        <dbReference type="EMBL" id="KRG73353.1"/>
    </source>
</evidence>